<gene>
    <name evidence="1" type="ORF">CLUMA_CG012447</name>
</gene>
<protein>
    <submittedName>
        <fullName evidence="1">CLUMA_CG012447, isoform A</fullName>
    </submittedName>
</protein>
<evidence type="ECO:0000313" key="1">
    <source>
        <dbReference type="EMBL" id="CRK99086.1"/>
    </source>
</evidence>
<name>A0A1J1IJ46_9DIPT</name>
<dbReference type="AlphaFoldDB" id="A0A1J1IJ46"/>
<keyword evidence="2" id="KW-1185">Reference proteome</keyword>
<dbReference type="Proteomes" id="UP000183832">
    <property type="component" value="Unassembled WGS sequence"/>
</dbReference>
<reference evidence="1 2" key="1">
    <citation type="submission" date="2015-04" db="EMBL/GenBank/DDBJ databases">
        <authorList>
            <person name="Syromyatnikov M.Y."/>
            <person name="Popov V.N."/>
        </authorList>
    </citation>
    <scope>NUCLEOTIDE SEQUENCE [LARGE SCALE GENOMIC DNA]</scope>
</reference>
<accession>A0A1J1IJ46</accession>
<dbReference type="EMBL" id="CVRI01000048">
    <property type="protein sequence ID" value="CRK99086.1"/>
    <property type="molecule type" value="Genomic_DNA"/>
</dbReference>
<sequence>MKFTYYNISCVNASDQLSVGSRLQLKISREMMQISSFPTITIPYLPSTLTTIELDKLRCQLGV</sequence>
<evidence type="ECO:0000313" key="2">
    <source>
        <dbReference type="Proteomes" id="UP000183832"/>
    </source>
</evidence>
<organism evidence="1 2">
    <name type="scientific">Clunio marinus</name>
    <dbReference type="NCBI Taxonomy" id="568069"/>
    <lineage>
        <taxon>Eukaryota</taxon>
        <taxon>Metazoa</taxon>
        <taxon>Ecdysozoa</taxon>
        <taxon>Arthropoda</taxon>
        <taxon>Hexapoda</taxon>
        <taxon>Insecta</taxon>
        <taxon>Pterygota</taxon>
        <taxon>Neoptera</taxon>
        <taxon>Endopterygota</taxon>
        <taxon>Diptera</taxon>
        <taxon>Nematocera</taxon>
        <taxon>Chironomoidea</taxon>
        <taxon>Chironomidae</taxon>
        <taxon>Clunio</taxon>
    </lineage>
</organism>
<proteinExistence type="predicted"/>